<evidence type="ECO:0000313" key="1">
    <source>
        <dbReference type="EMBL" id="ATZ19062.1"/>
    </source>
</evidence>
<evidence type="ECO:0000313" key="2">
    <source>
        <dbReference type="Proteomes" id="UP000232230"/>
    </source>
</evidence>
<keyword evidence="2" id="KW-1185">Reference proteome</keyword>
<dbReference type="EMBL" id="CP024965">
    <property type="protein sequence ID" value="ATZ19062.1"/>
    <property type="molecule type" value="Genomic_DNA"/>
</dbReference>
<dbReference type="Gene3D" id="1.10.3290.10">
    <property type="entry name" value="Fido-like domain"/>
    <property type="match status" value="1"/>
</dbReference>
<reference evidence="1 2" key="1">
    <citation type="submission" date="2017-11" db="EMBL/GenBank/DDBJ databases">
        <title>Genome sequence of Entomoplasma somnilux PYAN-1 (ATCC 49194).</title>
        <authorList>
            <person name="Lo W.-S."/>
            <person name="Gasparich G.E."/>
            <person name="Kuo C.-H."/>
        </authorList>
    </citation>
    <scope>NUCLEOTIDE SEQUENCE [LARGE SCALE GENOMIC DNA]</scope>
    <source>
        <strain evidence="1 2">PYAN-1</strain>
    </source>
</reference>
<proteinExistence type="predicted"/>
<name>A0A2K8NZ14_9MOLU</name>
<dbReference type="InterPro" id="IPR036597">
    <property type="entry name" value="Fido-like_dom_sf"/>
</dbReference>
<dbReference type="KEGG" id="esx:ESOMN_v1c06800"/>
<gene>
    <name evidence="1" type="ORF">ESOMN_v1c06800</name>
</gene>
<organism evidence="1 2">
    <name type="scientific">Williamsoniiplasma somnilux</name>
    <dbReference type="NCBI Taxonomy" id="215578"/>
    <lineage>
        <taxon>Bacteria</taxon>
        <taxon>Bacillati</taxon>
        <taxon>Mycoplasmatota</taxon>
        <taxon>Mollicutes</taxon>
        <taxon>Entomoplasmatales</taxon>
        <taxon>Williamsoniiplasma</taxon>
    </lineage>
</organism>
<dbReference type="RefSeq" id="WP_024863575.1">
    <property type="nucleotide sequence ID" value="NZ_CP024965.1"/>
</dbReference>
<dbReference type="Proteomes" id="UP000232230">
    <property type="component" value="Chromosome"/>
</dbReference>
<dbReference type="AlphaFoldDB" id="A0A2K8NZ14"/>
<sequence>MANLDYFLKKNWNTNKLLDGNESNLYFSKIPSFSAYKFNFNFKNRINNDHFLYDYSLAFKINSDSKTIKEIQMLEILSLLELDGNLEEKNVLVNIKRIKEIYDGRKPSGKDEKKIWNLIEVLNLIKVEGFNINENNFELIIHIIFRNLGFDLDSKNSYYRNEKDKSIFKGLVETSLIDKELNYLFENIQTLSKNDIQGFTSAYLLLVNFIFISPYKEFNILIAFLLSKWFLVKMELEYEHLTPINHLGINWKNFVTLLNKSLTSDFNLDELFVFLDSSLKSKVNYLYRFDLLNNLFLENKKIPKSIFPNIICKAFIVNVLSYKNNSWKIEKIKSSFNYKNQVIFTDLQLESYLNFLVESKILKTISKNNIKNYAFADSDFEKIRRLLKD</sequence>
<evidence type="ECO:0008006" key="3">
    <source>
        <dbReference type="Google" id="ProtNLM"/>
    </source>
</evidence>
<accession>A0A2K8NZ14</accession>
<protein>
    <recommendedName>
        <fullName evidence="3">Fido domain-containing protein</fullName>
    </recommendedName>
</protein>